<dbReference type="KEGG" id="cmr:Cycma_0376"/>
<evidence type="ECO:0000313" key="2">
    <source>
        <dbReference type="Proteomes" id="UP000001635"/>
    </source>
</evidence>
<dbReference type="Proteomes" id="UP000001635">
    <property type="component" value="Chromosome"/>
</dbReference>
<dbReference type="SUPFAM" id="SSF50998">
    <property type="entry name" value="Quinoprotein alcohol dehydrogenase-like"/>
    <property type="match status" value="1"/>
</dbReference>
<dbReference type="InterPro" id="IPR011047">
    <property type="entry name" value="Quinoprotein_ADH-like_sf"/>
</dbReference>
<accession>G0IVF9</accession>
<organism evidence="1 2">
    <name type="scientific">Cyclobacterium marinum (strain ATCC 25205 / DSM 745 / LMG 13164 / NCIMB 1802)</name>
    <name type="common">Flectobacillus marinus</name>
    <dbReference type="NCBI Taxonomy" id="880070"/>
    <lineage>
        <taxon>Bacteria</taxon>
        <taxon>Pseudomonadati</taxon>
        <taxon>Bacteroidota</taxon>
        <taxon>Cytophagia</taxon>
        <taxon>Cytophagales</taxon>
        <taxon>Cyclobacteriaceae</taxon>
        <taxon>Cyclobacterium</taxon>
    </lineage>
</organism>
<dbReference type="HOGENOM" id="CLU_490692_0_0_10"/>
<proteinExistence type="predicted"/>
<name>G0IVF9_CYCMS</name>
<reference evidence="2" key="1">
    <citation type="submission" date="2011-07" db="EMBL/GenBank/DDBJ databases">
        <title>The complete genome of Cyclobacterium marinum DSM 745.</title>
        <authorList>
            <person name="Lucas S."/>
            <person name="Han J."/>
            <person name="Lapidus A."/>
            <person name="Bruce D."/>
            <person name="Goodwin L."/>
            <person name="Pitluck S."/>
            <person name="Peters L."/>
            <person name="Kyrpides N."/>
            <person name="Mavromatis K."/>
            <person name="Ivanova N."/>
            <person name="Ovchinnikova G."/>
            <person name="Chertkov O."/>
            <person name="Detter J.C."/>
            <person name="Tapia R."/>
            <person name="Han C."/>
            <person name="Land M."/>
            <person name="Hauser L."/>
            <person name="Markowitz V."/>
            <person name="Cheng J.-F."/>
            <person name="Hugenholtz P."/>
            <person name="Woyke T."/>
            <person name="Wu D."/>
            <person name="Tindall B."/>
            <person name="Schuetze A."/>
            <person name="Brambilla E."/>
            <person name="Klenk H.-P."/>
            <person name="Eisen J.A."/>
        </authorList>
    </citation>
    <scope>NUCLEOTIDE SEQUENCE [LARGE SCALE GENOMIC DNA]</scope>
    <source>
        <strain evidence="2">ATCC 25205 / DSM 745 / LMG 13164 / NCIMB 1802</strain>
    </source>
</reference>
<dbReference type="EMBL" id="CP002955">
    <property type="protein sequence ID" value="AEL24155.1"/>
    <property type="molecule type" value="Genomic_DNA"/>
</dbReference>
<dbReference type="STRING" id="880070.Cycma_0376"/>
<dbReference type="RefSeq" id="WP_014018454.1">
    <property type="nucleotide sequence ID" value="NC_015914.1"/>
</dbReference>
<dbReference type="eggNOG" id="COG3568">
    <property type="taxonomic scope" value="Bacteria"/>
</dbReference>
<dbReference type="AlphaFoldDB" id="G0IVF9"/>
<sequence length="555" mass="62038">MTNLYTSFLPWFIVLSSFVINTTGQPKLKDFRQAFEGLNQQPSSFLAKNNISYKAKGGHLQGIQLYKEHSIYLSGSSDKLSYMVKIHLGDQPKVVAIDTLMHSPLRHAGGFQIFDQFLAVGIEDNKERNLAYLQVYNLEAETPFDNPIYTVERKGDYERVTAGAVGITAYQGEILILVANWDSRVLDFYSCPAEDFYAGKGDLRLKNSIEVKKLSTADWSDPKWESYQNLNLFSDRNEQLFVVGTAKNEDGGQVADLFKLHLKPSTPKITKISSKIFHPSEGVDFKATAGLNISTSGTLILAAAPYQLEKSTTIDIFTNEPVKFPTWKKTEEWASPDARQAAASTEQHIFAINNHSISKYDRVSGGLVATKNYPNTKHLNSGFFDNELLYCAHSNYPNKPDSSSIRIINPQNLSLIKAINLGESEGSLTWVVKKQALWYALFAYYGQDNHLTYLASMNKDWEVVDKWTFPEEIIDEMGRMSISGGVPWGKGFLVTGHDEKILYYVTLPKAGKILNLMEQYNAPFTGQGIALDPLTGGLVGINRAEKALISSQFLP</sequence>
<gene>
    <name evidence="1" type="ordered locus">Cycma_0376</name>
</gene>
<evidence type="ECO:0000313" key="1">
    <source>
        <dbReference type="EMBL" id="AEL24155.1"/>
    </source>
</evidence>
<keyword evidence="2" id="KW-1185">Reference proteome</keyword>
<dbReference type="OrthoDB" id="839202at2"/>
<protein>
    <submittedName>
        <fullName evidence="1">Uncharacterized protein</fullName>
    </submittedName>
</protein>